<evidence type="ECO:0000313" key="1">
    <source>
        <dbReference type="EMBL" id="GGK11427.1"/>
    </source>
</evidence>
<name>A0A8J3BI00_9ACTN</name>
<comment type="caution">
    <text evidence="1">The sequence shown here is derived from an EMBL/GenBank/DDBJ whole genome shotgun (WGS) entry which is preliminary data.</text>
</comment>
<dbReference type="AlphaFoldDB" id="A0A8J3BI00"/>
<proteinExistence type="predicted"/>
<dbReference type="Proteomes" id="UP000662200">
    <property type="component" value="Unassembled WGS sequence"/>
</dbReference>
<evidence type="ECO:0000313" key="2">
    <source>
        <dbReference type="Proteomes" id="UP000662200"/>
    </source>
</evidence>
<organism evidence="1 2">
    <name type="scientific">Pilimelia terevasa</name>
    <dbReference type="NCBI Taxonomy" id="53372"/>
    <lineage>
        <taxon>Bacteria</taxon>
        <taxon>Bacillati</taxon>
        <taxon>Actinomycetota</taxon>
        <taxon>Actinomycetes</taxon>
        <taxon>Micromonosporales</taxon>
        <taxon>Micromonosporaceae</taxon>
        <taxon>Pilimelia</taxon>
    </lineage>
</organism>
<dbReference type="RefSeq" id="WP_229789227.1">
    <property type="nucleotide sequence ID" value="NZ_BMQC01000001.1"/>
</dbReference>
<reference evidence="1" key="1">
    <citation type="journal article" date="2014" name="Int. J. Syst. Evol. Microbiol.">
        <title>Complete genome sequence of Corynebacterium casei LMG S-19264T (=DSM 44701T), isolated from a smear-ripened cheese.</title>
        <authorList>
            <consortium name="US DOE Joint Genome Institute (JGI-PGF)"/>
            <person name="Walter F."/>
            <person name="Albersmeier A."/>
            <person name="Kalinowski J."/>
            <person name="Ruckert C."/>
        </authorList>
    </citation>
    <scope>NUCLEOTIDE SEQUENCE</scope>
    <source>
        <strain evidence="1">JCM 3091</strain>
    </source>
</reference>
<keyword evidence="2" id="KW-1185">Reference proteome</keyword>
<accession>A0A8J3BI00</accession>
<sequence>MGRIAARFHDPDGERYGLPTFWWRGAPAGYATVRQLRADGLRPGGQDVAAQIRWRGVGGVRVANLYRVDRALPKRTATPAQRRAIDAALAARRTCSTCGSVCGYYIPRSLGECLDCAEGTAC</sequence>
<gene>
    <name evidence="1" type="ORF">GCM10010124_00060</name>
</gene>
<reference evidence="1" key="2">
    <citation type="submission" date="2020-09" db="EMBL/GenBank/DDBJ databases">
        <authorList>
            <person name="Sun Q."/>
            <person name="Ohkuma M."/>
        </authorList>
    </citation>
    <scope>NUCLEOTIDE SEQUENCE</scope>
    <source>
        <strain evidence="1">JCM 3091</strain>
    </source>
</reference>
<protein>
    <submittedName>
        <fullName evidence="1">Uncharacterized protein</fullName>
    </submittedName>
</protein>
<dbReference type="EMBL" id="BMQC01000001">
    <property type="protein sequence ID" value="GGK11427.1"/>
    <property type="molecule type" value="Genomic_DNA"/>
</dbReference>
<dbReference type="NCBIfam" id="NF041638">
    <property type="entry name" value="QRL_CxxC_CxxC"/>
    <property type="match status" value="1"/>
</dbReference>
<dbReference type="InterPro" id="IPR048142">
    <property type="entry name" value="QRL_CxxC_CxxC"/>
</dbReference>